<proteinExistence type="predicted"/>
<gene>
    <name evidence="2" type="ORF">NPIL_679841</name>
</gene>
<feature type="compositionally biased region" description="Basic and acidic residues" evidence="1">
    <location>
        <begin position="86"/>
        <end position="100"/>
    </location>
</feature>
<feature type="region of interest" description="Disordered" evidence="1">
    <location>
        <begin position="1"/>
        <end position="48"/>
    </location>
</feature>
<feature type="compositionally biased region" description="Basic and acidic residues" evidence="1">
    <location>
        <begin position="64"/>
        <end position="76"/>
    </location>
</feature>
<dbReference type="Proteomes" id="UP000887013">
    <property type="component" value="Unassembled WGS sequence"/>
</dbReference>
<evidence type="ECO:0000313" key="3">
    <source>
        <dbReference type="Proteomes" id="UP000887013"/>
    </source>
</evidence>
<reference evidence="2" key="1">
    <citation type="submission" date="2020-08" db="EMBL/GenBank/DDBJ databases">
        <title>Multicomponent nature underlies the extraordinary mechanical properties of spider dragline silk.</title>
        <authorList>
            <person name="Kono N."/>
            <person name="Nakamura H."/>
            <person name="Mori M."/>
            <person name="Yoshida Y."/>
            <person name="Ohtoshi R."/>
            <person name="Malay A.D."/>
            <person name="Moran D.A.P."/>
            <person name="Tomita M."/>
            <person name="Numata K."/>
            <person name="Arakawa K."/>
        </authorList>
    </citation>
    <scope>NUCLEOTIDE SEQUENCE</scope>
</reference>
<dbReference type="AlphaFoldDB" id="A0A8X6PZG6"/>
<feature type="region of interest" description="Disordered" evidence="1">
    <location>
        <begin position="64"/>
        <end position="106"/>
    </location>
</feature>
<evidence type="ECO:0000256" key="1">
    <source>
        <dbReference type="SAM" id="MobiDB-lite"/>
    </source>
</evidence>
<keyword evidence="3" id="KW-1185">Reference proteome</keyword>
<evidence type="ECO:0000313" key="2">
    <source>
        <dbReference type="EMBL" id="GFT93153.1"/>
    </source>
</evidence>
<organism evidence="2 3">
    <name type="scientific">Nephila pilipes</name>
    <name type="common">Giant wood spider</name>
    <name type="synonym">Nephila maculata</name>
    <dbReference type="NCBI Taxonomy" id="299642"/>
    <lineage>
        <taxon>Eukaryota</taxon>
        <taxon>Metazoa</taxon>
        <taxon>Ecdysozoa</taxon>
        <taxon>Arthropoda</taxon>
        <taxon>Chelicerata</taxon>
        <taxon>Arachnida</taxon>
        <taxon>Araneae</taxon>
        <taxon>Araneomorphae</taxon>
        <taxon>Entelegynae</taxon>
        <taxon>Araneoidea</taxon>
        <taxon>Nephilidae</taxon>
        <taxon>Nephila</taxon>
    </lineage>
</organism>
<accession>A0A8X6PZG6</accession>
<name>A0A8X6PZG6_NEPPI</name>
<protein>
    <submittedName>
        <fullName evidence="2">Uncharacterized protein</fullName>
    </submittedName>
</protein>
<dbReference type="EMBL" id="BMAW01074643">
    <property type="protein sequence ID" value="GFT93153.1"/>
    <property type="molecule type" value="Genomic_DNA"/>
</dbReference>
<comment type="caution">
    <text evidence="2">The sequence shown here is derived from an EMBL/GenBank/DDBJ whole genome shotgun (WGS) entry which is preliminary data.</text>
</comment>
<feature type="compositionally biased region" description="Basic and acidic residues" evidence="1">
    <location>
        <begin position="24"/>
        <end position="33"/>
    </location>
</feature>
<sequence length="106" mass="12171">MDLFSDFDPGIPPDQARVVSDSQENLHSKRDSDVPPCQFEEESSPYSVGSNSWVKIEEFGIFRRKNPSREKRDRTPSSKIQTSSGEEERTQITEFGRESEPCFLKI</sequence>